<feature type="chain" id="PRO_5004975598" description="Carbohydrate-binding domain-containing protein" evidence="1">
    <location>
        <begin position="25"/>
        <end position="244"/>
    </location>
</feature>
<organism evidence="3 4">
    <name type="scientific">Reticulomyxa filosa</name>
    <dbReference type="NCBI Taxonomy" id="46433"/>
    <lineage>
        <taxon>Eukaryota</taxon>
        <taxon>Sar</taxon>
        <taxon>Rhizaria</taxon>
        <taxon>Retaria</taxon>
        <taxon>Foraminifera</taxon>
        <taxon>Monothalamids</taxon>
        <taxon>Reticulomyxidae</taxon>
        <taxon>Reticulomyxa</taxon>
    </lineage>
</organism>
<dbReference type="Proteomes" id="UP000023152">
    <property type="component" value="Unassembled WGS sequence"/>
</dbReference>
<proteinExistence type="predicted"/>
<feature type="domain" description="Carbohydrate-binding" evidence="2">
    <location>
        <begin position="75"/>
        <end position="241"/>
    </location>
</feature>
<evidence type="ECO:0000313" key="3">
    <source>
        <dbReference type="EMBL" id="ETO23459.1"/>
    </source>
</evidence>
<dbReference type="CDD" id="cd09620">
    <property type="entry name" value="CBM9_like_3"/>
    <property type="match status" value="1"/>
</dbReference>
<dbReference type="GO" id="GO:0030246">
    <property type="term" value="F:carbohydrate binding"/>
    <property type="evidence" value="ECO:0007669"/>
    <property type="project" value="InterPro"/>
</dbReference>
<dbReference type="GO" id="GO:0016052">
    <property type="term" value="P:carbohydrate catabolic process"/>
    <property type="evidence" value="ECO:0007669"/>
    <property type="project" value="InterPro"/>
</dbReference>
<accession>X6NCH6</accession>
<dbReference type="Gene3D" id="2.60.40.1190">
    <property type="match status" value="1"/>
</dbReference>
<dbReference type="OrthoDB" id="61321at2759"/>
<dbReference type="SUPFAM" id="SSF49344">
    <property type="entry name" value="CBD9-like"/>
    <property type="match status" value="1"/>
</dbReference>
<dbReference type="EMBL" id="ASPP01009919">
    <property type="protein sequence ID" value="ETO23459.1"/>
    <property type="molecule type" value="Genomic_DNA"/>
</dbReference>
<evidence type="ECO:0000313" key="4">
    <source>
        <dbReference type="Proteomes" id="UP000023152"/>
    </source>
</evidence>
<dbReference type="OMA" id="DRSTHYM"/>
<evidence type="ECO:0000256" key="1">
    <source>
        <dbReference type="SAM" id="SignalP"/>
    </source>
</evidence>
<reference evidence="3 4" key="1">
    <citation type="journal article" date="2013" name="Curr. Biol.">
        <title>The Genome of the Foraminiferan Reticulomyxa filosa.</title>
        <authorList>
            <person name="Glockner G."/>
            <person name="Hulsmann N."/>
            <person name="Schleicher M."/>
            <person name="Noegel A.A."/>
            <person name="Eichinger L."/>
            <person name="Gallinger C."/>
            <person name="Pawlowski J."/>
            <person name="Sierra R."/>
            <person name="Euteneuer U."/>
            <person name="Pillet L."/>
            <person name="Moustafa A."/>
            <person name="Platzer M."/>
            <person name="Groth M."/>
            <person name="Szafranski K."/>
            <person name="Schliwa M."/>
        </authorList>
    </citation>
    <scope>NUCLEOTIDE SEQUENCE [LARGE SCALE GENOMIC DNA]</scope>
</reference>
<feature type="signal peptide" evidence="1">
    <location>
        <begin position="1"/>
        <end position="24"/>
    </location>
</feature>
<sequence>MEKTIFLTCVLFAYFDLFTLSVHSLVVNDLVIPVCPTNITLSNFSLSSGNGFPTYDTKVELCQQQSSTPNVYDLFVKFDMFDENPSSPYTKCNQPLYEYDSVEMFIAAYNPNDNENMYPTTYFEFEMNPNGALFASLITNTCDDCSCITGVLQSCTNTNDIPYYQAQIYDNNSWSAVLVVSVQWITENTYPNATNIEETHLRANFYRIDVLNNGEEYEYSSWNPTYKDPPCFHVPSSFGYFSLS</sequence>
<dbReference type="AlphaFoldDB" id="X6NCH6"/>
<comment type="caution">
    <text evidence="3">The sequence shown here is derived from an EMBL/GenBank/DDBJ whole genome shotgun (WGS) entry which is preliminary data.</text>
</comment>
<keyword evidence="4" id="KW-1185">Reference proteome</keyword>
<gene>
    <name evidence="3" type="ORF">RFI_13727</name>
</gene>
<dbReference type="InterPro" id="IPR010502">
    <property type="entry name" value="Carb-bd_dom_fam9"/>
</dbReference>
<name>X6NCH6_RETFI</name>
<dbReference type="Pfam" id="PF16011">
    <property type="entry name" value="CBM9_2"/>
    <property type="match status" value="1"/>
</dbReference>
<protein>
    <recommendedName>
        <fullName evidence="2">Carbohydrate-binding domain-containing protein</fullName>
    </recommendedName>
</protein>
<keyword evidence="1" id="KW-0732">Signal</keyword>
<evidence type="ECO:0000259" key="2">
    <source>
        <dbReference type="Pfam" id="PF16011"/>
    </source>
</evidence>
<dbReference type="GO" id="GO:0004553">
    <property type="term" value="F:hydrolase activity, hydrolyzing O-glycosyl compounds"/>
    <property type="evidence" value="ECO:0007669"/>
    <property type="project" value="InterPro"/>
</dbReference>